<dbReference type="InterPro" id="IPR048644">
    <property type="entry name" value="Isoamylase_C"/>
</dbReference>
<organism evidence="5 6">
    <name type="scientific">Alteromonas aquimaris</name>
    <dbReference type="NCBI Taxonomy" id="2998417"/>
    <lineage>
        <taxon>Bacteria</taxon>
        <taxon>Pseudomonadati</taxon>
        <taxon>Pseudomonadota</taxon>
        <taxon>Gammaproteobacteria</taxon>
        <taxon>Alteromonadales</taxon>
        <taxon>Alteromonadaceae</taxon>
        <taxon>Alteromonas/Salinimonas group</taxon>
        <taxon>Alteromonas</taxon>
    </lineage>
</organism>
<dbReference type="SMART" id="SM00642">
    <property type="entry name" value="Aamy"/>
    <property type="match status" value="1"/>
</dbReference>
<evidence type="ECO:0000259" key="4">
    <source>
        <dbReference type="SMART" id="SM00642"/>
    </source>
</evidence>
<dbReference type="Gene3D" id="3.20.20.80">
    <property type="entry name" value="Glycosidases"/>
    <property type="match status" value="1"/>
</dbReference>
<dbReference type="SUPFAM" id="SSF51011">
    <property type="entry name" value="Glycosyl hydrolase domain"/>
    <property type="match status" value="1"/>
</dbReference>
<dbReference type="Gene3D" id="2.60.40.1180">
    <property type="entry name" value="Golgi alpha-mannosidase II"/>
    <property type="match status" value="1"/>
</dbReference>
<dbReference type="EMBL" id="JAPFRD010000010">
    <property type="protein sequence ID" value="MCW8108643.1"/>
    <property type="molecule type" value="Genomic_DNA"/>
</dbReference>
<dbReference type="CDD" id="cd11326">
    <property type="entry name" value="AmyAc_Glg_debranch"/>
    <property type="match status" value="1"/>
</dbReference>
<evidence type="ECO:0000313" key="5">
    <source>
        <dbReference type="EMBL" id="MCW8108643.1"/>
    </source>
</evidence>
<dbReference type="InterPro" id="IPR013780">
    <property type="entry name" value="Glyco_hydro_b"/>
</dbReference>
<evidence type="ECO:0000256" key="2">
    <source>
        <dbReference type="ARBA" id="ARBA00022801"/>
    </source>
</evidence>
<proteinExistence type="inferred from homology"/>
<dbReference type="InterPro" id="IPR014756">
    <property type="entry name" value="Ig_E-set"/>
</dbReference>
<sequence>MTMEANVQVNVGNARHLGATLTESGCNFAVFCTNAHAVILCLYRSDTEEPINEIPLPGKTGNIWHAEIAGIKAGQYYAYRVEKGDGELHSAPVEKLLIDPYAKKLSRPVVWNARQYSHDSQFMIPKSVVINEDDYRRTIQRPNLLPHQRVIYETHVKGLTQLRKDLPEEARGSYSAACHPLIIKHLKELGVTTVQFMPLAAFMPEPYIVEKGLTNYWGYNPVNFFAPEPRYGREDALTEICHMVDAYHAAEMEVIVDVVFNHTAEGGEGGTILSFKGLSTEQSYLIEQSKQGRLIFSNHSGCGNTVNTASAMMTQMILDAMRFWVDVIGIDGFRFDLAACLGRDPQHFSPNSGLLRAIHQDPLLKNCILIAEPWDIGPDGYQLGSFPPPWLEVNDKFRDTVRAFWRGDDGKTADFATRLMGSRDVFVKGNRHPNSSVNNITYHDGFTLQDLVSYAERHNEANGESNKDGHGHNLSANYGVEGETTDEKVLSLRERQKRNLFATLLLAQGTPHVLGGDELSRSQQGNNNAYCQDNEISWVDWELNKRKQDFFAFCQYVIALRQQSRLLSQVLMKDDSFQRAVNIKEINWYKPDGSDKASADWQATHNKAFGLEIIGEPLPNQPYEHWFIGFNASDNDVRFNLPMDEQKGGWALRLDTRYCSLSEQPQICIQRVFLQAGKSLAVFSWQASGM</sequence>
<dbReference type="InterPro" id="IPR004193">
    <property type="entry name" value="Glyco_hydro_13_N"/>
</dbReference>
<dbReference type="SUPFAM" id="SSF81296">
    <property type="entry name" value="E set domains"/>
    <property type="match status" value="1"/>
</dbReference>
<dbReference type="Pfam" id="PF00128">
    <property type="entry name" value="Alpha-amylase"/>
    <property type="match status" value="1"/>
</dbReference>
<dbReference type="Pfam" id="PF21331">
    <property type="entry name" value="Isoamylase_C"/>
    <property type="match status" value="1"/>
</dbReference>
<dbReference type="RefSeq" id="WP_265617394.1">
    <property type="nucleotide sequence ID" value="NZ_JAPFRD010000010.1"/>
</dbReference>
<keyword evidence="6" id="KW-1185">Reference proteome</keyword>
<accession>A0ABT3P790</accession>
<evidence type="ECO:0000256" key="3">
    <source>
        <dbReference type="ARBA" id="ARBA00023295"/>
    </source>
</evidence>
<dbReference type="InterPro" id="IPR011837">
    <property type="entry name" value="Glycogen_debranch_GlgX"/>
</dbReference>
<dbReference type="Proteomes" id="UP001142810">
    <property type="component" value="Unassembled WGS sequence"/>
</dbReference>
<evidence type="ECO:0000313" key="6">
    <source>
        <dbReference type="Proteomes" id="UP001142810"/>
    </source>
</evidence>
<feature type="domain" description="Glycosyl hydrolase family 13 catalytic" evidence="4">
    <location>
        <begin position="157"/>
        <end position="561"/>
    </location>
</feature>
<dbReference type="InterPro" id="IPR013783">
    <property type="entry name" value="Ig-like_fold"/>
</dbReference>
<keyword evidence="3" id="KW-0326">Glycosidase</keyword>
<comment type="caution">
    <text evidence="5">The sequence shown here is derived from an EMBL/GenBank/DDBJ whole genome shotgun (WGS) entry which is preliminary data.</text>
</comment>
<keyword evidence="2" id="KW-0378">Hydrolase</keyword>
<dbReference type="InterPro" id="IPR006047">
    <property type="entry name" value="GH13_cat_dom"/>
</dbReference>
<dbReference type="NCBIfam" id="TIGR02100">
    <property type="entry name" value="glgX_debranch"/>
    <property type="match status" value="1"/>
</dbReference>
<dbReference type="Pfam" id="PF02922">
    <property type="entry name" value="CBM_48"/>
    <property type="match status" value="1"/>
</dbReference>
<dbReference type="PANTHER" id="PTHR43002">
    <property type="entry name" value="GLYCOGEN DEBRANCHING ENZYME"/>
    <property type="match status" value="1"/>
</dbReference>
<evidence type="ECO:0000256" key="1">
    <source>
        <dbReference type="ARBA" id="ARBA00008061"/>
    </source>
</evidence>
<comment type="similarity">
    <text evidence="1">Belongs to the glycosyl hydrolase 13 family.</text>
</comment>
<dbReference type="CDD" id="cd02856">
    <property type="entry name" value="E_set_GDE_Isoamylase_N"/>
    <property type="match status" value="1"/>
</dbReference>
<reference evidence="5" key="1">
    <citation type="submission" date="2022-11" db="EMBL/GenBank/DDBJ databases">
        <title>Alteromonas sp. nov., isolated from sea water of the Qingdao.</title>
        <authorList>
            <person name="Wang Q."/>
        </authorList>
    </citation>
    <scope>NUCLEOTIDE SEQUENCE</scope>
    <source>
        <strain evidence="5">ASW11-7</strain>
    </source>
</reference>
<dbReference type="InterPro" id="IPR017853">
    <property type="entry name" value="GH"/>
</dbReference>
<gene>
    <name evidence="5" type="primary">glgX</name>
    <name evidence="5" type="ORF">OPS25_09060</name>
</gene>
<dbReference type="InterPro" id="IPR044505">
    <property type="entry name" value="GlgX_Isoamylase_N_E_set"/>
</dbReference>
<dbReference type="Gene3D" id="2.60.40.10">
    <property type="entry name" value="Immunoglobulins"/>
    <property type="match status" value="1"/>
</dbReference>
<protein>
    <submittedName>
        <fullName evidence="5">Glycogen debranching protein GlgX</fullName>
    </submittedName>
</protein>
<name>A0ABT3P790_9ALTE</name>
<dbReference type="SUPFAM" id="SSF51445">
    <property type="entry name" value="(Trans)glycosidases"/>
    <property type="match status" value="1"/>
</dbReference>